<dbReference type="Proteomes" id="UP000076837">
    <property type="component" value="Unassembled WGS sequence"/>
</dbReference>
<reference evidence="1 2" key="1">
    <citation type="journal article" date="2016" name="Sci. Rep.">
        <title>Draft genome sequencing and secretome analysis of fungal phytopathogen Ascochyta rabiei provides insight into the necrotrophic effector repertoire.</title>
        <authorList>
            <person name="Verma S."/>
            <person name="Gazara R.K."/>
            <person name="Nizam S."/>
            <person name="Parween S."/>
            <person name="Chattopadhyay D."/>
            <person name="Verma P.K."/>
        </authorList>
    </citation>
    <scope>NUCLEOTIDE SEQUENCE [LARGE SCALE GENOMIC DNA]</scope>
    <source>
        <strain evidence="1 2">ArDII</strain>
    </source>
</reference>
<dbReference type="AlphaFoldDB" id="A0A163IU20"/>
<dbReference type="InterPro" id="IPR023393">
    <property type="entry name" value="START-like_dom_sf"/>
</dbReference>
<organism evidence="1 2">
    <name type="scientific">Didymella rabiei</name>
    <name type="common">Chickpea ascochyta blight fungus</name>
    <name type="synonym">Mycosphaerella rabiei</name>
    <dbReference type="NCBI Taxonomy" id="5454"/>
    <lineage>
        <taxon>Eukaryota</taxon>
        <taxon>Fungi</taxon>
        <taxon>Dikarya</taxon>
        <taxon>Ascomycota</taxon>
        <taxon>Pezizomycotina</taxon>
        <taxon>Dothideomycetes</taxon>
        <taxon>Pleosporomycetidae</taxon>
        <taxon>Pleosporales</taxon>
        <taxon>Pleosporineae</taxon>
        <taxon>Didymellaceae</taxon>
        <taxon>Ascochyta</taxon>
    </lineage>
</organism>
<proteinExistence type="predicted"/>
<gene>
    <name evidence="1" type="ORF">ST47_g3008</name>
</gene>
<keyword evidence="2" id="KW-1185">Reference proteome</keyword>
<name>A0A163IU20_DIDRA</name>
<sequence>MSSQPSIIFPTHFAPGTTDNFVSNEIIAKDITAAQIWEQLADISQWESYYKNCAHITVPDEGAQLEKGRVFKFSTFGFPPLACSVAESVEPSRSQEGRLAWKSRTPEGLEVYHAWLVQDLDGGRVRVLTQESQIGPVFAEWSVQKPNKMLLGHQDWLDGLVSKIRGEQIGETNLEKIDFPVRQLGEKEVRKAA</sequence>
<evidence type="ECO:0000313" key="1">
    <source>
        <dbReference type="EMBL" id="KZM25946.1"/>
    </source>
</evidence>
<dbReference type="Gene3D" id="3.30.530.20">
    <property type="match status" value="1"/>
</dbReference>
<comment type="caution">
    <text evidence="1">The sequence shown here is derived from an EMBL/GenBank/DDBJ whole genome shotgun (WGS) entry which is preliminary data.</text>
</comment>
<protein>
    <submittedName>
        <fullName evidence="1">Uncharacterized protein</fullName>
    </submittedName>
</protein>
<dbReference type="SUPFAM" id="SSF55961">
    <property type="entry name" value="Bet v1-like"/>
    <property type="match status" value="1"/>
</dbReference>
<dbReference type="EMBL" id="JYNV01000119">
    <property type="protein sequence ID" value="KZM25946.1"/>
    <property type="molecule type" value="Genomic_DNA"/>
</dbReference>
<evidence type="ECO:0000313" key="2">
    <source>
        <dbReference type="Proteomes" id="UP000076837"/>
    </source>
</evidence>
<accession>A0A163IU20</accession>
<dbReference type="OrthoDB" id="2586183at2759"/>